<dbReference type="EMBL" id="LT554414">
    <property type="protein sequence ID" value="SAM04663.1"/>
    <property type="molecule type" value="Genomic_DNA"/>
</dbReference>
<feature type="compositionally biased region" description="Low complexity" evidence="1">
    <location>
        <begin position="104"/>
        <end position="113"/>
    </location>
</feature>
<proteinExistence type="predicted"/>
<protein>
    <submittedName>
        <fullName evidence="2">Uncharacterized protein</fullName>
    </submittedName>
</protein>
<name>A0A163K6D1_ABSGL</name>
<evidence type="ECO:0000256" key="1">
    <source>
        <dbReference type="SAM" id="MobiDB-lite"/>
    </source>
</evidence>
<evidence type="ECO:0000313" key="3">
    <source>
        <dbReference type="Proteomes" id="UP000078561"/>
    </source>
</evidence>
<organism evidence="2">
    <name type="scientific">Absidia glauca</name>
    <name type="common">Pin mould</name>
    <dbReference type="NCBI Taxonomy" id="4829"/>
    <lineage>
        <taxon>Eukaryota</taxon>
        <taxon>Fungi</taxon>
        <taxon>Fungi incertae sedis</taxon>
        <taxon>Mucoromycota</taxon>
        <taxon>Mucoromycotina</taxon>
        <taxon>Mucoromycetes</taxon>
        <taxon>Mucorales</taxon>
        <taxon>Cunninghamellaceae</taxon>
        <taxon>Absidia</taxon>
    </lineage>
</organism>
<dbReference type="AlphaFoldDB" id="A0A163K6D1"/>
<accession>A0A163K6D1</accession>
<gene>
    <name evidence="2" type="primary">ABSGL_10529.1 scaffold 12026</name>
</gene>
<evidence type="ECO:0000313" key="2">
    <source>
        <dbReference type="EMBL" id="SAM04663.1"/>
    </source>
</evidence>
<feature type="region of interest" description="Disordered" evidence="1">
    <location>
        <begin position="104"/>
        <end position="124"/>
    </location>
</feature>
<dbReference type="InParanoid" id="A0A163K6D1"/>
<dbReference type="Proteomes" id="UP000078561">
    <property type="component" value="Unassembled WGS sequence"/>
</dbReference>
<keyword evidence="3" id="KW-1185">Reference proteome</keyword>
<reference evidence="2" key="1">
    <citation type="submission" date="2016-04" db="EMBL/GenBank/DDBJ databases">
        <authorList>
            <person name="Evans L.H."/>
            <person name="Alamgir A."/>
            <person name="Owens N."/>
            <person name="Weber N.D."/>
            <person name="Virtaneva K."/>
            <person name="Barbian K."/>
            <person name="Babar A."/>
            <person name="Rosenke K."/>
        </authorList>
    </citation>
    <scope>NUCLEOTIDE SEQUENCE [LARGE SCALE GENOMIC DNA]</scope>
    <source>
        <strain evidence="2">CBS 101.48</strain>
    </source>
</reference>
<sequence>MSAAGLPLAWSQTITSPSFGALSELAVFPAMSAVRVGEVGYLIWDYVYGDADGLYPHPDRITRLTHPSMLSPASDNLISFSPSPSHDLTTDFNNIKIEIITNSEESETTYSPAPSSPCPSPTNEVSFEQAREPCEEVNEQQHHWIPVPNILDDATQADFEYYCRIRQNKKSVINVLCVIEAKEEKEKKK</sequence>